<dbReference type="EMBL" id="BMWE01000034">
    <property type="protein sequence ID" value="GGY51050.1"/>
    <property type="molecule type" value="Genomic_DNA"/>
</dbReference>
<protein>
    <submittedName>
        <fullName evidence="1">Uncharacterized protein</fullName>
    </submittedName>
</protein>
<accession>A0ABQ3AHX5</accession>
<gene>
    <name evidence="1" type="ORF">GCM10010384_66310</name>
</gene>
<sequence>MRSRLFARLVGAAMTGISLLPGTESLHPGLRCAAIVILVFDVLCETIGQFLAVAKAIRKAVTFEPLRARADHNGDLAFDSRVVLRSMPPLPKLRITGRILSGGLLAAQWLTDLQSLQTELLAVVLSVLLFDGVTQIGSEVRSRWERWIDDVRSRTDTHDEV</sequence>
<organism evidence="1 2">
    <name type="scientific">Streptomyces djakartensis</name>
    <dbReference type="NCBI Taxonomy" id="68193"/>
    <lineage>
        <taxon>Bacteria</taxon>
        <taxon>Bacillati</taxon>
        <taxon>Actinomycetota</taxon>
        <taxon>Actinomycetes</taxon>
        <taxon>Kitasatosporales</taxon>
        <taxon>Streptomycetaceae</taxon>
        <taxon>Streptomyces</taxon>
    </lineage>
</organism>
<name>A0ABQ3AHX5_9ACTN</name>
<reference evidence="2" key="1">
    <citation type="journal article" date="2019" name="Int. J. Syst. Evol. Microbiol.">
        <title>The Global Catalogue of Microorganisms (GCM) 10K type strain sequencing project: providing services to taxonomists for standard genome sequencing and annotation.</title>
        <authorList>
            <consortium name="The Broad Institute Genomics Platform"/>
            <consortium name="The Broad Institute Genome Sequencing Center for Infectious Disease"/>
            <person name="Wu L."/>
            <person name="Ma J."/>
        </authorList>
    </citation>
    <scope>NUCLEOTIDE SEQUENCE [LARGE SCALE GENOMIC DNA]</scope>
    <source>
        <strain evidence="2">JCM 4957</strain>
    </source>
</reference>
<comment type="caution">
    <text evidence="1">The sequence shown here is derived from an EMBL/GenBank/DDBJ whole genome shotgun (WGS) entry which is preliminary data.</text>
</comment>
<evidence type="ECO:0000313" key="1">
    <source>
        <dbReference type="EMBL" id="GGY51050.1"/>
    </source>
</evidence>
<keyword evidence="2" id="KW-1185">Reference proteome</keyword>
<evidence type="ECO:0000313" key="2">
    <source>
        <dbReference type="Proteomes" id="UP000653308"/>
    </source>
</evidence>
<dbReference type="RefSeq" id="WP_190201683.1">
    <property type="nucleotide sequence ID" value="NZ_BMWE01000034.1"/>
</dbReference>
<dbReference type="Proteomes" id="UP000653308">
    <property type="component" value="Unassembled WGS sequence"/>
</dbReference>
<proteinExistence type="predicted"/>